<evidence type="ECO:0000256" key="1">
    <source>
        <dbReference type="SAM" id="MobiDB-lite"/>
    </source>
</evidence>
<sequence length="130" mass="14076">MESQNMFSENEDAQCSKASISQCVAAQSHGSEVGLWRTSSILWAPHCSSSTEGITPTPTEGLQPLEEKGDTESKQELKPPVIKSHFLFVEVVTCSLLISGAQSKSSSQARLQQKSGNCSEDEQQDTLSNE</sequence>
<accession>A0AA88M8H3</accession>
<proteinExistence type="predicted"/>
<feature type="region of interest" description="Disordered" evidence="1">
    <location>
        <begin position="49"/>
        <end position="77"/>
    </location>
</feature>
<protein>
    <submittedName>
        <fullName evidence="2">Uncharacterized protein</fullName>
    </submittedName>
</protein>
<evidence type="ECO:0000313" key="2">
    <source>
        <dbReference type="EMBL" id="KAK2831847.1"/>
    </source>
</evidence>
<organism evidence="2 3">
    <name type="scientific">Tachysurus vachellii</name>
    <name type="common">Darkbarbel catfish</name>
    <name type="synonym">Pelteobagrus vachellii</name>
    <dbReference type="NCBI Taxonomy" id="175792"/>
    <lineage>
        <taxon>Eukaryota</taxon>
        <taxon>Metazoa</taxon>
        <taxon>Chordata</taxon>
        <taxon>Craniata</taxon>
        <taxon>Vertebrata</taxon>
        <taxon>Euteleostomi</taxon>
        <taxon>Actinopterygii</taxon>
        <taxon>Neopterygii</taxon>
        <taxon>Teleostei</taxon>
        <taxon>Ostariophysi</taxon>
        <taxon>Siluriformes</taxon>
        <taxon>Bagridae</taxon>
        <taxon>Tachysurus</taxon>
    </lineage>
</organism>
<dbReference type="AlphaFoldDB" id="A0AA88M8H3"/>
<keyword evidence="3" id="KW-1185">Reference proteome</keyword>
<dbReference type="EMBL" id="JAVHJS010000017">
    <property type="protein sequence ID" value="KAK2831847.1"/>
    <property type="molecule type" value="Genomic_DNA"/>
</dbReference>
<reference evidence="2" key="1">
    <citation type="submission" date="2023-08" db="EMBL/GenBank/DDBJ databases">
        <title>Pelteobagrus vachellii genome.</title>
        <authorList>
            <person name="Liu H."/>
        </authorList>
    </citation>
    <scope>NUCLEOTIDE SEQUENCE</scope>
    <source>
        <strain evidence="2">PRFRI_2022a</strain>
        <tissue evidence="2">Muscle</tissue>
    </source>
</reference>
<evidence type="ECO:0000313" key="3">
    <source>
        <dbReference type="Proteomes" id="UP001187315"/>
    </source>
</evidence>
<feature type="region of interest" description="Disordered" evidence="1">
    <location>
        <begin position="101"/>
        <end position="130"/>
    </location>
</feature>
<name>A0AA88M8H3_TACVA</name>
<gene>
    <name evidence="2" type="ORF">Q7C36_016933</name>
</gene>
<dbReference type="Proteomes" id="UP001187315">
    <property type="component" value="Unassembled WGS sequence"/>
</dbReference>
<feature type="compositionally biased region" description="Polar residues" evidence="1">
    <location>
        <begin position="49"/>
        <end position="60"/>
    </location>
</feature>
<feature type="compositionally biased region" description="Polar residues" evidence="1">
    <location>
        <begin position="101"/>
        <end position="118"/>
    </location>
</feature>
<comment type="caution">
    <text evidence="2">The sequence shown here is derived from an EMBL/GenBank/DDBJ whole genome shotgun (WGS) entry which is preliminary data.</text>
</comment>
<feature type="compositionally biased region" description="Basic and acidic residues" evidence="1">
    <location>
        <begin position="65"/>
        <end position="77"/>
    </location>
</feature>